<feature type="transmembrane region" description="Helical" evidence="6">
    <location>
        <begin position="7"/>
        <end position="29"/>
    </location>
</feature>
<dbReference type="PANTHER" id="PTHR32322:SF18">
    <property type="entry name" value="S-ADENOSYLMETHIONINE_S-ADENOSYLHOMOCYSTEINE TRANSPORTER"/>
    <property type="match status" value="1"/>
</dbReference>
<feature type="transmembrane region" description="Helical" evidence="6">
    <location>
        <begin position="91"/>
        <end position="112"/>
    </location>
</feature>
<sequence length="294" mass="32883">MSDKTKAVLIIVLAAMIGGAVSPVVKIGLREIPPFSFSFIRFFLASLFLFPLILKSKIKFDRNIFSLIFVSLLSTANIALFAFGIKLTSASVAQFLYAGTPIMAGIFSYVILKQRLSLKKWLFITLGLIGVCFVIFLPLIEKNSFPAGNVTGNILITIGMILWSLYFVYSKQYQRRFSPLAISSVFIFTSTVIFFFFSLIELKTDTAWFYQLSSISLYALLYVSLFGTIGSYFLAQSAIKLSDPIIASLSYYFLPIFTYFSSFILLEEKLTPGLIVGTVLVFISVTLTTYSQQN</sequence>
<evidence type="ECO:0000256" key="1">
    <source>
        <dbReference type="ARBA" id="ARBA00004651"/>
    </source>
</evidence>
<dbReference type="Pfam" id="PF00892">
    <property type="entry name" value="EamA"/>
    <property type="match status" value="2"/>
</dbReference>
<feature type="transmembrane region" description="Helical" evidence="6">
    <location>
        <begin position="272"/>
        <end position="290"/>
    </location>
</feature>
<dbReference type="Proteomes" id="UP000177026">
    <property type="component" value="Unassembled WGS sequence"/>
</dbReference>
<keyword evidence="3 6" id="KW-0812">Transmembrane</keyword>
<dbReference type="EMBL" id="MFZI01000029">
    <property type="protein sequence ID" value="OGK20802.1"/>
    <property type="molecule type" value="Genomic_DNA"/>
</dbReference>
<evidence type="ECO:0000256" key="3">
    <source>
        <dbReference type="ARBA" id="ARBA00022692"/>
    </source>
</evidence>
<evidence type="ECO:0000259" key="7">
    <source>
        <dbReference type="Pfam" id="PF00892"/>
    </source>
</evidence>
<dbReference type="Gene3D" id="1.10.3730.20">
    <property type="match status" value="1"/>
</dbReference>
<gene>
    <name evidence="8" type="ORF">A2866_03945</name>
</gene>
<protein>
    <recommendedName>
        <fullName evidence="7">EamA domain-containing protein</fullName>
    </recommendedName>
</protein>
<evidence type="ECO:0000256" key="6">
    <source>
        <dbReference type="SAM" id="Phobius"/>
    </source>
</evidence>
<dbReference type="GO" id="GO:0005886">
    <property type="term" value="C:plasma membrane"/>
    <property type="evidence" value="ECO:0007669"/>
    <property type="project" value="UniProtKB-SubCell"/>
</dbReference>
<feature type="transmembrane region" description="Helical" evidence="6">
    <location>
        <begin position="35"/>
        <end position="54"/>
    </location>
</feature>
<keyword evidence="4 6" id="KW-1133">Transmembrane helix</keyword>
<name>A0A1F7GQJ9_9BACT</name>
<proteinExistence type="predicted"/>
<dbReference type="InterPro" id="IPR037185">
    <property type="entry name" value="EmrE-like"/>
</dbReference>
<organism evidence="8 9">
    <name type="scientific">Candidatus Roizmanbacteria bacterium RIFCSPHIGHO2_01_FULL_39_8</name>
    <dbReference type="NCBI Taxonomy" id="1802033"/>
    <lineage>
        <taxon>Bacteria</taxon>
        <taxon>Candidatus Roizmaniibacteriota</taxon>
    </lineage>
</organism>
<feature type="transmembrane region" description="Helical" evidence="6">
    <location>
        <begin position="66"/>
        <end position="85"/>
    </location>
</feature>
<feature type="transmembrane region" description="Helical" evidence="6">
    <location>
        <begin position="152"/>
        <end position="169"/>
    </location>
</feature>
<dbReference type="InterPro" id="IPR050638">
    <property type="entry name" value="AA-Vitamin_Transporters"/>
</dbReference>
<dbReference type="InterPro" id="IPR000620">
    <property type="entry name" value="EamA_dom"/>
</dbReference>
<dbReference type="PANTHER" id="PTHR32322">
    <property type="entry name" value="INNER MEMBRANE TRANSPORTER"/>
    <property type="match status" value="1"/>
</dbReference>
<comment type="subcellular location">
    <subcellularLocation>
        <location evidence="1">Cell membrane</location>
        <topology evidence="1">Multi-pass membrane protein</topology>
    </subcellularLocation>
</comment>
<feature type="transmembrane region" description="Helical" evidence="6">
    <location>
        <begin position="121"/>
        <end position="140"/>
    </location>
</feature>
<evidence type="ECO:0000256" key="5">
    <source>
        <dbReference type="ARBA" id="ARBA00023136"/>
    </source>
</evidence>
<accession>A0A1F7GQJ9</accession>
<evidence type="ECO:0000256" key="2">
    <source>
        <dbReference type="ARBA" id="ARBA00022475"/>
    </source>
</evidence>
<feature type="transmembrane region" description="Helical" evidence="6">
    <location>
        <begin position="181"/>
        <end position="200"/>
    </location>
</feature>
<evidence type="ECO:0000313" key="8">
    <source>
        <dbReference type="EMBL" id="OGK20802.1"/>
    </source>
</evidence>
<reference evidence="8 9" key="1">
    <citation type="journal article" date="2016" name="Nat. Commun.">
        <title>Thousands of microbial genomes shed light on interconnected biogeochemical processes in an aquifer system.</title>
        <authorList>
            <person name="Anantharaman K."/>
            <person name="Brown C.T."/>
            <person name="Hug L.A."/>
            <person name="Sharon I."/>
            <person name="Castelle C.J."/>
            <person name="Probst A.J."/>
            <person name="Thomas B.C."/>
            <person name="Singh A."/>
            <person name="Wilkins M.J."/>
            <person name="Karaoz U."/>
            <person name="Brodie E.L."/>
            <person name="Williams K.H."/>
            <person name="Hubbard S.S."/>
            <person name="Banfield J.F."/>
        </authorList>
    </citation>
    <scope>NUCLEOTIDE SEQUENCE [LARGE SCALE GENOMIC DNA]</scope>
</reference>
<feature type="transmembrane region" description="Helical" evidence="6">
    <location>
        <begin position="246"/>
        <end position="266"/>
    </location>
</feature>
<keyword evidence="5 6" id="KW-0472">Membrane</keyword>
<dbReference type="AlphaFoldDB" id="A0A1F7GQJ9"/>
<dbReference type="SUPFAM" id="SSF103481">
    <property type="entry name" value="Multidrug resistance efflux transporter EmrE"/>
    <property type="match status" value="2"/>
</dbReference>
<evidence type="ECO:0000256" key="4">
    <source>
        <dbReference type="ARBA" id="ARBA00022989"/>
    </source>
</evidence>
<feature type="domain" description="EamA" evidence="7">
    <location>
        <begin position="151"/>
        <end position="289"/>
    </location>
</feature>
<feature type="domain" description="EamA" evidence="7">
    <location>
        <begin position="6"/>
        <end position="135"/>
    </location>
</feature>
<feature type="transmembrane region" description="Helical" evidence="6">
    <location>
        <begin position="212"/>
        <end position="234"/>
    </location>
</feature>
<keyword evidence="2" id="KW-1003">Cell membrane</keyword>
<comment type="caution">
    <text evidence="8">The sequence shown here is derived from an EMBL/GenBank/DDBJ whole genome shotgun (WGS) entry which is preliminary data.</text>
</comment>
<evidence type="ECO:0000313" key="9">
    <source>
        <dbReference type="Proteomes" id="UP000177026"/>
    </source>
</evidence>